<protein>
    <submittedName>
        <fullName evidence="1">Uncharacterized protein</fullName>
    </submittedName>
</protein>
<evidence type="ECO:0000313" key="1">
    <source>
        <dbReference type="EMBL" id="KAB8217802.1"/>
    </source>
</evidence>
<organism evidence="1 2">
    <name type="scientific">Aspergillus novoparasiticus</name>
    <dbReference type="NCBI Taxonomy" id="986946"/>
    <lineage>
        <taxon>Eukaryota</taxon>
        <taxon>Fungi</taxon>
        <taxon>Dikarya</taxon>
        <taxon>Ascomycota</taxon>
        <taxon>Pezizomycotina</taxon>
        <taxon>Eurotiomycetes</taxon>
        <taxon>Eurotiomycetidae</taxon>
        <taxon>Eurotiales</taxon>
        <taxon>Aspergillaceae</taxon>
        <taxon>Aspergillus</taxon>
        <taxon>Aspergillus subgen. Circumdati</taxon>
    </lineage>
</organism>
<dbReference type="EMBL" id="ML733458">
    <property type="protein sequence ID" value="KAB8217802.1"/>
    <property type="molecule type" value="Genomic_DNA"/>
</dbReference>
<keyword evidence="2" id="KW-1185">Reference proteome</keyword>
<proteinExistence type="predicted"/>
<sequence>MLQDLTIEKHADLNGKSFWWTNGCYPLMPWLWTKPDNVGKQEYVKWNPVDPFFIDDSERRYRFIKASSRERETQRNVITQILNPGLRHTAYLTTDGVGGRLVNEGESGRSGVYGGIAMESFGTEVESHVNFQIVTVV</sequence>
<gene>
    <name evidence="1" type="ORF">BDV33DRAFT_206024</name>
</gene>
<evidence type="ECO:0000313" key="2">
    <source>
        <dbReference type="Proteomes" id="UP000326799"/>
    </source>
</evidence>
<reference evidence="1 2" key="1">
    <citation type="submission" date="2019-04" db="EMBL/GenBank/DDBJ databases">
        <title>Fungal friends and foes A comparative genomics study of 23 Aspergillus species from section Flavi.</title>
        <authorList>
            <consortium name="DOE Joint Genome Institute"/>
            <person name="Kjaerbolling I."/>
            <person name="Vesth T.C."/>
            <person name="Frisvad J.C."/>
            <person name="Nybo J.L."/>
            <person name="Theobald S."/>
            <person name="Kildgaard S."/>
            <person name="Petersen T.I."/>
            <person name="Kuo A."/>
            <person name="Sato A."/>
            <person name="Lyhne E.K."/>
            <person name="Kogle M.E."/>
            <person name="Wiebenga A."/>
            <person name="Kun R.S."/>
            <person name="Lubbers R.J."/>
            <person name="Makela M.R."/>
            <person name="Barry K."/>
            <person name="Chovatia M."/>
            <person name="Clum A."/>
            <person name="Daum C."/>
            <person name="Haridas S."/>
            <person name="He G."/>
            <person name="LaButti K."/>
            <person name="Lipzen A."/>
            <person name="Mondo S."/>
            <person name="Pangilinan J."/>
            <person name="Riley R."/>
            <person name="Salamov A."/>
            <person name="Simmons B.A."/>
            <person name="Magnuson J.K."/>
            <person name="Henrissat B."/>
            <person name="Mortensen U.H."/>
            <person name="Larsen T.O."/>
            <person name="De vries R.P."/>
            <person name="Grigoriev I.V."/>
            <person name="Machida M."/>
            <person name="Baker S.E."/>
            <person name="Andersen M.R."/>
        </authorList>
    </citation>
    <scope>NUCLEOTIDE SEQUENCE [LARGE SCALE GENOMIC DNA]</scope>
    <source>
        <strain evidence="1 2">CBS 126849</strain>
    </source>
</reference>
<name>A0A5N6EJL6_9EURO</name>
<accession>A0A5N6EJL6</accession>
<dbReference type="AlphaFoldDB" id="A0A5N6EJL6"/>
<dbReference type="Proteomes" id="UP000326799">
    <property type="component" value="Unassembled WGS sequence"/>
</dbReference>